<comment type="similarity">
    <text evidence="4 14">Belongs to the cytochrome P450 family.</text>
</comment>
<dbReference type="PANTHER" id="PTHR24292">
    <property type="entry name" value="CYTOCHROME P450"/>
    <property type="match status" value="1"/>
</dbReference>
<name>A0A8K0CK99_IGNLU</name>
<dbReference type="Proteomes" id="UP000801492">
    <property type="component" value="Unassembled WGS sequence"/>
</dbReference>
<evidence type="ECO:0000313" key="16">
    <source>
        <dbReference type="EMBL" id="KAF2887226.1"/>
    </source>
</evidence>
<dbReference type="GO" id="GO:0005789">
    <property type="term" value="C:endoplasmic reticulum membrane"/>
    <property type="evidence" value="ECO:0007669"/>
    <property type="project" value="UniProtKB-SubCell"/>
</dbReference>
<dbReference type="AlphaFoldDB" id="A0A8K0CK99"/>
<evidence type="ECO:0000256" key="15">
    <source>
        <dbReference type="SAM" id="Phobius"/>
    </source>
</evidence>
<sequence>MAILSSEIITNLLIIFLTLVAVGAIYFKWSFNYWKRKGVQSPPASIPFGNTGGSVFRKVSLGEEVKNIYDEYKNKGLKYAGMYFLAKPIFLVFDPELVKTIMTKDFQYFTDHSNYVNEEVDPLSGHLFSLKGLKWKNLRAKLTPTFTSGKMKMMFQTLVDCSDELINIMDKASEGKNAIDIKDVVGRYTTDIIGSCAFGIECNSLKNPKSDFREYGKKVLELDAFQSLKKFFSMCYPEMLHIFKVAITKKDVTKFFMNVVNETVNYREANNIARKDFMHLLIQLKNNIKIQDEDSDNLKQNSNSGEVGKTLTMPELAAQAFVFFLAGFETSSTTLTFCFYELVENPDIQETLRQEVVDVLEKHNGKLSYDAIMEMTYMDKCINETLRKYPPVPLLNRVCNKTYKVPDCCLVLEGGTLVFIPILGIQRDPEYYPNPDKFDPERFTSENKSKRHAFTWLPFGEGPRACIGLRFGLMQTKVALAILLKNYKFTLNSITETPLTFDAKSAVLSVKGGVWLNAEKLRE</sequence>
<keyword evidence="7" id="KW-0256">Endoplasmic reticulum</keyword>
<keyword evidence="17" id="KW-1185">Reference proteome</keyword>
<dbReference type="GO" id="GO:0005506">
    <property type="term" value="F:iron ion binding"/>
    <property type="evidence" value="ECO:0007669"/>
    <property type="project" value="InterPro"/>
</dbReference>
<evidence type="ECO:0000256" key="10">
    <source>
        <dbReference type="ARBA" id="ARBA00023004"/>
    </source>
</evidence>
<keyword evidence="8" id="KW-0492">Microsome</keyword>
<comment type="subcellular location">
    <subcellularLocation>
        <location evidence="3">Endoplasmic reticulum membrane</location>
        <topology evidence="3">Peripheral membrane protein</topology>
    </subcellularLocation>
    <subcellularLocation>
        <location evidence="2">Microsome membrane</location>
        <topology evidence="2">Peripheral membrane protein</topology>
    </subcellularLocation>
</comment>
<keyword evidence="10 13" id="KW-0408">Iron</keyword>
<dbReference type="PANTHER" id="PTHR24292:SF100">
    <property type="entry name" value="CYTOCHROME P450 6A16, ISOFORM B-RELATED"/>
    <property type="match status" value="1"/>
</dbReference>
<dbReference type="FunFam" id="1.10.630.10:FF:000042">
    <property type="entry name" value="Cytochrome P450"/>
    <property type="match status" value="1"/>
</dbReference>
<accession>A0A8K0CK99</accession>
<evidence type="ECO:0000256" key="9">
    <source>
        <dbReference type="ARBA" id="ARBA00023002"/>
    </source>
</evidence>
<proteinExistence type="inferred from homology"/>
<keyword evidence="12 15" id="KW-0472">Membrane</keyword>
<dbReference type="GO" id="GO:0004497">
    <property type="term" value="F:monooxygenase activity"/>
    <property type="evidence" value="ECO:0007669"/>
    <property type="project" value="UniProtKB-KW"/>
</dbReference>
<evidence type="ECO:0000256" key="12">
    <source>
        <dbReference type="ARBA" id="ARBA00023136"/>
    </source>
</evidence>
<dbReference type="Pfam" id="PF00067">
    <property type="entry name" value="p450"/>
    <property type="match status" value="1"/>
</dbReference>
<keyword evidence="6 13" id="KW-0479">Metal-binding</keyword>
<keyword evidence="15" id="KW-1133">Transmembrane helix</keyword>
<dbReference type="InterPro" id="IPR002401">
    <property type="entry name" value="Cyt_P450_E_grp-I"/>
</dbReference>
<dbReference type="GO" id="GO:0016705">
    <property type="term" value="F:oxidoreductase activity, acting on paired donors, with incorporation or reduction of molecular oxygen"/>
    <property type="evidence" value="ECO:0007669"/>
    <property type="project" value="InterPro"/>
</dbReference>
<dbReference type="GO" id="GO:0020037">
    <property type="term" value="F:heme binding"/>
    <property type="evidence" value="ECO:0007669"/>
    <property type="project" value="InterPro"/>
</dbReference>
<dbReference type="PRINTS" id="PR00385">
    <property type="entry name" value="P450"/>
</dbReference>
<dbReference type="PRINTS" id="PR00463">
    <property type="entry name" value="EP450I"/>
</dbReference>
<evidence type="ECO:0000313" key="17">
    <source>
        <dbReference type="Proteomes" id="UP000801492"/>
    </source>
</evidence>
<dbReference type="OrthoDB" id="2789670at2759"/>
<evidence type="ECO:0000256" key="7">
    <source>
        <dbReference type="ARBA" id="ARBA00022824"/>
    </source>
</evidence>
<gene>
    <name evidence="16" type="ORF">ILUMI_18947</name>
</gene>
<comment type="cofactor">
    <cofactor evidence="1 13">
        <name>heme</name>
        <dbReference type="ChEBI" id="CHEBI:30413"/>
    </cofactor>
</comment>
<dbReference type="EMBL" id="VTPC01084531">
    <property type="protein sequence ID" value="KAF2887226.1"/>
    <property type="molecule type" value="Genomic_DNA"/>
</dbReference>
<evidence type="ECO:0000256" key="13">
    <source>
        <dbReference type="PIRSR" id="PIRSR602401-1"/>
    </source>
</evidence>
<dbReference type="CDD" id="cd11056">
    <property type="entry name" value="CYP6-like"/>
    <property type="match status" value="1"/>
</dbReference>
<dbReference type="InterPro" id="IPR001128">
    <property type="entry name" value="Cyt_P450"/>
</dbReference>
<keyword evidence="5 13" id="KW-0349">Heme</keyword>
<dbReference type="SUPFAM" id="SSF48264">
    <property type="entry name" value="Cytochrome P450"/>
    <property type="match status" value="1"/>
</dbReference>
<keyword evidence="9 14" id="KW-0560">Oxidoreductase</keyword>
<dbReference type="Gene3D" id="1.10.630.10">
    <property type="entry name" value="Cytochrome P450"/>
    <property type="match status" value="1"/>
</dbReference>
<evidence type="ECO:0000256" key="6">
    <source>
        <dbReference type="ARBA" id="ARBA00022723"/>
    </source>
</evidence>
<evidence type="ECO:0000256" key="3">
    <source>
        <dbReference type="ARBA" id="ARBA00004406"/>
    </source>
</evidence>
<protein>
    <recommendedName>
        <fullName evidence="18">Cytochrome P450</fullName>
    </recommendedName>
</protein>
<evidence type="ECO:0000256" key="8">
    <source>
        <dbReference type="ARBA" id="ARBA00022848"/>
    </source>
</evidence>
<evidence type="ECO:0000256" key="1">
    <source>
        <dbReference type="ARBA" id="ARBA00001971"/>
    </source>
</evidence>
<keyword evidence="15" id="KW-0812">Transmembrane</keyword>
<evidence type="ECO:0000256" key="4">
    <source>
        <dbReference type="ARBA" id="ARBA00010617"/>
    </source>
</evidence>
<reference evidence="16" key="1">
    <citation type="submission" date="2019-08" db="EMBL/GenBank/DDBJ databases">
        <title>The genome of the North American firefly Photinus pyralis.</title>
        <authorList>
            <consortium name="Photinus pyralis genome working group"/>
            <person name="Fallon T.R."/>
            <person name="Sander Lower S.E."/>
            <person name="Weng J.-K."/>
        </authorList>
    </citation>
    <scope>NUCLEOTIDE SEQUENCE</scope>
    <source>
        <strain evidence="16">TRF0915ILg1</strain>
        <tissue evidence="16">Whole body</tissue>
    </source>
</reference>
<feature type="transmembrane region" description="Helical" evidence="15">
    <location>
        <begin position="6"/>
        <end position="27"/>
    </location>
</feature>
<evidence type="ECO:0008006" key="18">
    <source>
        <dbReference type="Google" id="ProtNLM"/>
    </source>
</evidence>
<evidence type="ECO:0000256" key="11">
    <source>
        <dbReference type="ARBA" id="ARBA00023033"/>
    </source>
</evidence>
<organism evidence="16 17">
    <name type="scientific">Ignelater luminosus</name>
    <name type="common">Cucubano</name>
    <name type="synonym">Pyrophorus luminosus</name>
    <dbReference type="NCBI Taxonomy" id="2038154"/>
    <lineage>
        <taxon>Eukaryota</taxon>
        <taxon>Metazoa</taxon>
        <taxon>Ecdysozoa</taxon>
        <taxon>Arthropoda</taxon>
        <taxon>Hexapoda</taxon>
        <taxon>Insecta</taxon>
        <taxon>Pterygota</taxon>
        <taxon>Neoptera</taxon>
        <taxon>Endopterygota</taxon>
        <taxon>Coleoptera</taxon>
        <taxon>Polyphaga</taxon>
        <taxon>Elateriformia</taxon>
        <taxon>Elateroidea</taxon>
        <taxon>Elateridae</taxon>
        <taxon>Agrypninae</taxon>
        <taxon>Pyrophorini</taxon>
        <taxon>Ignelater</taxon>
    </lineage>
</organism>
<dbReference type="InterPro" id="IPR017972">
    <property type="entry name" value="Cyt_P450_CS"/>
</dbReference>
<dbReference type="InterPro" id="IPR036396">
    <property type="entry name" value="Cyt_P450_sf"/>
</dbReference>
<evidence type="ECO:0000256" key="5">
    <source>
        <dbReference type="ARBA" id="ARBA00022617"/>
    </source>
</evidence>
<feature type="binding site" description="axial binding residue" evidence="13">
    <location>
        <position position="466"/>
    </location>
    <ligand>
        <name>heme</name>
        <dbReference type="ChEBI" id="CHEBI:30413"/>
    </ligand>
    <ligandPart>
        <name>Fe</name>
        <dbReference type="ChEBI" id="CHEBI:18248"/>
    </ligandPart>
</feature>
<dbReference type="InterPro" id="IPR050476">
    <property type="entry name" value="Insect_CytP450_Detox"/>
</dbReference>
<evidence type="ECO:0000256" key="14">
    <source>
        <dbReference type="RuleBase" id="RU000461"/>
    </source>
</evidence>
<dbReference type="PROSITE" id="PS00086">
    <property type="entry name" value="CYTOCHROME_P450"/>
    <property type="match status" value="1"/>
</dbReference>
<evidence type="ECO:0000256" key="2">
    <source>
        <dbReference type="ARBA" id="ARBA00004174"/>
    </source>
</evidence>
<keyword evidence="11 14" id="KW-0503">Monooxygenase</keyword>
<comment type="caution">
    <text evidence="16">The sequence shown here is derived from an EMBL/GenBank/DDBJ whole genome shotgun (WGS) entry which is preliminary data.</text>
</comment>